<dbReference type="KEGG" id="tng:GSTEN00011889G001"/>
<reference evidence="5" key="1">
    <citation type="journal article" date="2004" name="Nature">
        <title>Genome duplication in the teleost fish Tetraodon nigroviridis reveals the early vertebrate proto-karyotype.</title>
        <authorList>
            <person name="Jaillon O."/>
            <person name="Aury J.-M."/>
            <person name="Brunet F."/>
            <person name="Petit J.-L."/>
            <person name="Stange-Thomann N."/>
            <person name="Mauceli E."/>
            <person name="Bouneau L."/>
            <person name="Fischer C."/>
            <person name="Ozouf-Costaz C."/>
            <person name="Bernot A."/>
            <person name="Nicaud S."/>
            <person name="Jaffe D."/>
            <person name="Fisher S."/>
            <person name="Lutfalla G."/>
            <person name="Dossat C."/>
            <person name="Segurens B."/>
            <person name="Dasilva C."/>
            <person name="Salanoubat M."/>
            <person name="Levy M."/>
            <person name="Boudet N."/>
            <person name="Castellano S."/>
            <person name="Anthouard V."/>
            <person name="Jubin C."/>
            <person name="Castelli V."/>
            <person name="Katinka M."/>
            <person name="Vacherie B."/>
            <person name="Biemont C."/>
            <person name="Skalli Z."/>
            <person name="Cattolico L."/>
            <person name="Poulain J."/>
            <person name="De Berardinis V."/>
            <person name="Cruaud C."/>
            <person name="Duprat S."/>
            <person name="Brottier P."/>
            <person name="Coutanceau J.-P."/>
            <person name="Gouzy J."/>
            <person name="Parra G."/>
            <person name="Lardier G."/>
            <person name="Chapple C."/>
            <person name="McKernan K.J."/>
            <person name="McEwan P."/>
            <person name="Bosak S."/>
            <person name="Kellis M."/>
            <person name="Volff J.-N."/>
            <person name="Guigo R."/>
            <person name="Zody M.C."/>
            <person name="Mesirov J."/>
            <person name="Lindblad-Toh K."/>
            <person name="Birren B."/>
            <person name="Nusbaum C."/>
            <person name="Kahn D."/>
            <person name="Robinson-Rechavi M."/>
            <person name="Laudet V."/>
            <person name="Schachter V."/>
            <person name="Quetier F."/>
            <person name="Saurin W."/>
            <person name="Scarpelli C."/>
            <person name="Wincker P."/>
            <person name="Lander E.S."/>
            <person name="Weissenbach J."/>
            <person name="Roest Crollius H."/>
        </authorList>
    </citation>
    <scope>NUCLEOTIDE SEQUENCE [LARGE SCALE GENOMIC DNA]</scope>
</reference>
<dbReference type="PANTHER" id="PTHR14490">
    <property type="entry name" value="ZINC FINGER, ZZ TYPE"/>
    <property type="match status" value="1"/>
</dbReference>
<evidence type="ECO:0000256" key="3">
    <source>
        <dbReference type="SAM" id="MobiDB-lite"/>
    </source>
</evidence>
<dbReference type="InterPro" id="IPR024626">
    <property type="entry name" value="Kri1-like_C"/>
</dbReference>
<evidence type="ECO:0000259" key="4">
    <source>
        <dbReference type="Pfam" id="PF12936"/>
    </source>
</evidence>
<organism evidence="5">
    <name type="scientific">Tetraodon nigroviridis</name>
    <name type="common">Spotted green pufferfish</name>
    <name type="synonym">Chelonodon nigroviridis</name>
    <dbReference type="NCBI Taxonomy" id="99883"/>
    <lineage>
        <taxon>Eukaryota</taxon>
        <taxon>Metazoa</taxon>
        <taxon>Chordata</taxon>
        <taxon>Craniata</taxon>
        <taxon>Vertebrata</taxon>
        <taxon>Euteleostomi</taxon>
        <taxon>Actinopterygii</taxon>
        <taxon>Neopterygii</taxon>
        <taxon>Teleostei</taxon>
        <taxon>Neoteleostei</taxon>
        <taxon>Acanthomorphata</taxon>
        <taxon>Eupercaria</taxon>
        <taxon>Tetraodontiformes</taxon>
        <taxon>Tetradontoidea</taxon>
        <taxon>Tetraodontidae</taxon>
        <taxon>Tetraodon</taxon>
    </lineage>
</organism>
<dbReference type="EMBL" id="CAAE01013748">
    <property type="protein sequence ID" value="CAF95290.1"/>
    <property type="molecule type" value="Genomic_DNA"/>
</dbReference>
<dbReference type="GO" id="GO:0030686">
    <property type="term" value="C:90S preribosome"/>
    <property type="evidence" value="ECO:0007669"/>
    <property type="project" value="TreeGrafter"/>
</dbReference>
<comment type="similarity">
    <text evidence="1">Belongs to the KRI1 family.</text>
</comment>
<dbReference type="AlphaFoldDB" id="Q4SVP2"/>
<dbReference type="InterPro" id="IPR018034">
    <property type="entry name" value="Kri1"/>
</dbReference>
<feature type="domain" description="Kri1-like C-terminal" evidence="4">
    <location>
        <begin position="281"/>
        <end position="323"/>
    </location>
</feature>
<proteinExistence type="inferred from homology"/>
<dbReference type="GO" id="GO:0005730">
    <property type="term" value="C:nucleolus"/>
    <property type="evidence" value="ECO:0007669"/>
    <property type="project" value="TreeGrafter"/>
</dbReference>
<dbReference type="PANTHER" id="PTHR14490:SF5">
    <property type="entry name" value="PROTEIN KRI1 HOMOLOG"/>
    <property type="match status" value="1"/>
</dbReference>
<protein>
    <recommendedName>
        <fullName evidence="2">Protein KRI1 homolog</fullName>
    </recommendedName>
</protein>
<dbReference type="Pfam" id="PF12936">
    <property type="entry name" value="Kri1_C"/>
    <property type="match status" value="1"/>
</dbReference>
<feature type="region of interest" description="Disordered" evidence="3">
    <location>
        <begin position="90"/>
        <end position="117"/>
    </location>
</feature>
<sequence>YLREYWNDPELDRKEQFLRDYILNKGYIDEDDERIPTYDEVVCDDMEDSEEEGETFLEQQEDFERSYNFRFEEPGFEKIKTYPRDIATSVRTKGDNRKRKREEVKKRKQKEKDQKREQLKQLKNLKCKEITEKLKKLQELTGNYEFSFSEVDLEGEFDPQKHDQLMQKFFGDNYYGKEDAEKPQFDEDFEEHWNWDVWKREDQEEYNKQDIDTTGPHCEDEDFVMDADYNPNLLTTSKKKRKKKEKIMKKWDLPRSSEKRKKSHFAEVITRNKPVFNPNEKSFEQYLDEYYKMDYEDIIDDIPCRFRYRQVIANDFGLTTDEV</sequence>
<comment type="caution">
    <text evidence="5">The sequence shown here is derived from an EMBL/GenBank/DDBJ whole genome shotgun (WGS) entry which is preliminary data.</text>
</comment>
<gene>
    <name evidence="5" type="ORF">GSTENG00011889001</name>
</gene>
<dbReference type="OrthoDB" id="10252032at2759"/>
<feature type="non-terminal residue" evidence="5">
    <location>
        <position position="1"/>
    </location>
</feature>
<dbReference type="Pfam" id="PF05178">
    <property type="entry name" value="Kri1"/>
    <property type="match status" value="1"/>
</dbReference>
<feature type="compositionally biased region" description="Basic and acidic residues" evidence="3">
    <location>
        <begin position="101"/>
        <end position="117"/>
    </location>
</feature>
<dbReference type="GO" id="GO:0000447">
    <property type="term" value="P:endonucleolytic cleavage in ITS1 to separate SSU-rRNA from 5.8S rRNA and LSU-rRNA from tricistronic rRNA transcript (SSU-rRNA, 5.8S rRNA, LSU-rRNA)"/>
    <property type="evidence" value="ECO:0007669"/>
    <property type="project" value="TreeGrafter"/>
</dbReference>
<evidence type="ECO:0000256" key="2">
    <source>
        <dbReference type="ARBA" id="ARBA00017294"/>
    </source>
</evidence>
<evidence type="ECO:0000313" key="5">
    <source>
        <dbReference type="EMBL" id="CAF95290.1"/>
    </source>
</evidence>
<reference evidence="5" key="2">
    <citation type="submission" date="2004-02" db="EMBL/GenBank/DDBJ databases">
        <authorList>
            <consortium name="Genoscope"/>
            <consortium name="Whitehead Institute Centre for Genome Research"/>
        </authorList>
    </citation>
    <scope>NUCLEOTIDE SEQUENCE</scope>
</reference>
<accession>Q4SVP2</accession>
<evidence type="ECO:0000256" key="1">
    <source>
        <dbReference type="ARBA" id="ARBA00007473"/>
    </source>
</evidence>
<feature type="non-terminal residue" evidence="5">
    <location>
        <position position="323"/>
    </location>
</feature>
<name>Q4SVP2_TETNG</name>